<dbReference type="PATRIC" id="fig|1514904.3.peg.2743"/>
<proteinExistence type="predicted"/>
<comment type="caution">
    <text evidence="1">The sequence shown here is derived from an EMBL/GenBank/DDBJ whole genome shotgun (WGS) entry which is preliminary data.</text>
</comment>
<dbReference type="OrthoDB" id="7861975at2"/>
<evidence type="ECO:0008006" key="3">
    <source>
        <dbReference type="Google" id="ProtNLM"/>
    </source>
</evidence>
<organism evidence="1 2">
    <name type="scientific">Ahrensia marina</name>
    <dbReference type="NCBI Taxonomy" id="1514904"/>
    <lineage>
        <taxon>Bacteria</taxon>
        <taxon>Pseudomonadati</taxon>
        <taxon>Pseudomonadota</taxon>
        <taxon>Alphaproteobacteria</taxon>
        <taxon>Hyphomicrobiales</taxon>
        <taxon>Ahrensiaceae</taxon>
        <taxon>Ahrensia</taxon>
    </lineage>
</organism>
<dbReference type="AlphaFoldDB" id="A0A0N0E8G7"/>
<evidence type="ECO:0000313" key="1">
    <source>
        <dbReference type="EMBL" id="KPB02222.1"/>
    </source>
</evidence>
<evidence type="ECO:0000313" key="2">
    <source>
        <dbReference type="Proteomes" id="UP000038011"/>
    </source>
</evidence>
<protein>
    <recommendedName>
        <fullName evidence="3">DUF1127 domain-containing protein</fullName>
    </recommendedName>
</protein>
<name>A0A0N0E8G7_9HYPH</name>
<dbReference type="EMBL" id="JXMU01000004">
    <property type="protein sequence ID" value="KPB02222.1"/>
    <property type="molecule type" value="Genomic_DNA"/>
</dbReference>
<reference evidence="1 2" key="1">
    <citation type="submission" date="2015-01" db="EMBL/GenBank/DDBJ databases">
        <title>Ahrensia donghaiensis sp. nov., a novel dimethylsulphoniopropionate-cleavage bacterium isolated from seawater and emended descriptions of the genus Ahrensia and Ahrensia kielensis.</title>
        <authorList>
            <person name="Liu J."/>
        </authorList>
    </citation>
    <scope>NUCLEOTIDE SEQUENCE [LARGE SCALE GENOMIC DNA]</scope>
    <source>
        <strain evidence="1 2">LZD062</strain>
    </source>
</reference>
<sequence length="98" mass="11576">MTCIDNQNFDIVDQRRNILQRSWLGISAYFKTFLAARVARAKQRRNRAAFMNLVGQESWLYDDIGIRESDVYWASRLPIEVNAARELEKIRLSNRKNL</sequence>
<accession>A0A0N0E8G7</accession>
<gene>
    <name evidence="1" type="ORF">SU32_04290</name>
</gene>
<dbReference type="Proteomes" id="UP000038011">
    <property type="component" value="Unassembled WGS sequence"/>
</dbReference>
<keyword evidence="2" id="KW-1185">Reference proteome</keyword>
<dbReference type="RefSeq" id="WP_053998113.1">
    <property type="nucleotide sequence ID" value="NZ_JXMU01000004.1"/>
</dbReference>